<dbReference type="PANTHER" id="PTHR43585:SF2">
    <property type="entry name" value="ATP-GRASP ENZYME FSQD"/>
    <property type="match status" value="1"/>
</dbReference>
<evidence type="ECO:0000256" key="1">
    <source>
        <dbReference type="ARBA" id="ARBA00022598"/>
    </source>
</evidence>
<keyword evidence="3 4" id="KW-0067">ATP-binding</keyword>
<evidence type="ECO:0000259" key="5">
    <source>
        <dbReference type="PROSITE" id="PS50975"/>
    </source>
</evidence>
<organism evidence="6 7">
    <name type="scientific">Yaniella flava</name>
    <dbReference type="NCBI Taxonomy" id="287930"/>
    <lineage>
        <taxon>Bacteria</taxon>
        <taxon>Bacillati</taxon>
        <taxon>Actinomycetota</taxon>
        <taxon>Actinomycetes</taxon>
        <taxon>Micrococcales</taxon>
        <taxon>Micrococcaceae</taxon>
        <taxon>Yaniella</taxon>
    </lineage>
</organism>
<dbReference type="EMBL" id="BAAAMN010000022">
    <property type="protein sequence ID" value="GAA2035013.1"/>
    <property type="molecule type" value="Genomic_DNA"/>
</dbReference>
<protein>
    <submittedName>
        <fullName evidence="6">ATP-grasp domain-containing protein</fullName>
    </submittedName>
</protein>
<gene>
    <name evidence="6" type="ORF">GCM10009720_14580</name>
</gene>
<dbReference type="PROSITE" id="PS50975">
    <property type="entry name" value="ATP_GRASP"/>
    <property type="match status" value="1"/>
</dbReference>
<dbReference type="InterPro" id="IPR052032">
    <property type="entry name" value="ATP-dep_AA_Ligase"/>
</dbReference>
<dbReference type="PANTHER" id="PTHR43585">
    <property type="entry name" value="FUMIPYRROLE BIOSYNTHESIS PROTEIN C"/>
    <property type="match status" value="1"/>
</dbReference>
<comment type="caution">
    <text evidence="6">The sequence shown here is derived from an EMBL/GenBank/DDBJ whole genome shotgun (WGS) entry which is preliminary data.</text>
</comment>
<keyword evidence="2 4" id="KW-0547">Nucleotide-binding</keyword>
<evidence type="ECO:0000256" key="3">
    <source>
        <dbReference type="ARBA" id="ARBA00022840"/>
    </source>
</evidence>
<evidence type="ECO:0000313" key="7">
    <source>
        <dbReference type="Proteomes" id="UP001501461"/>
    </source>
</evidence>
<evidence type="ECO:0000256" key="4">
    <source>
        <dbReference type="PROSITE-ProRule" id="PRU00409"/>
    </source>
</evidence>
<keyword evidence="7" id="KW-1185">Reference proteome</keyword>
<dbReference type="SUPFAM" id="SSF56059">
    <property type="entry name" value="Glutathione synthetase ATP-binding domain-like"/>
    <property type="match status" value="1"/>
</dbReference>
<dbReference type="Proteomes" id="UP001501461">
    <property type="component" value="Unassembled WGS sequence"/>
</dbReference>
<sequence length="424" mass="48106">MPQHIFVLGLEDRNQVELEALPDADQYVFHSLLSIVTMQEGHASFPDILRNAQDRLDGFDGTIDAIVGYWDFPVNMLVPILSRQYGLPSKSLEAVVKCEHKYWSRLEQQKVIDEYPAFGLIDIHDPEAALPAHMSYPVWVKPIQSFSSQGAHYAPTPDALRQALETERQQPHSSGDAFDEVLKFLDLPEEVSGISGHAYMVEEAASGQQCTLEGYSWDDEVEIIGVVDSICYEDSSSFLRYQYPSKLPDHALAQMAETTRKVIGAVGLQNSTFNIEYFWDDATQRLSLLEINSRHSQSHAQIFHWVDGMPNHLAMIDLALGRRPQMPRREGEYPIAAKWMFRRFTDGMVHRVPSPEEIQAVEQQFAAVTITIVAKEGLRLSDLERQDSYSFMLAELFMAGATERELHEVYDSCCEALQFTIEDV</sequence>
<evidence type="ECO:0000256" key="2">
    <source>
        <dbReference type="ARBA" id="ARBA00022741"/>
    </source>
</evidence>
<reference evidence="6 7" key="1">
    <citation type="journal article" date="2019" name="Int. J. Syst. Evol. Microbiol.">
        <title>The Global Catalogue of Microorganisms (GCM) 10K type strain sequencing project: providing services to taxonomists for standard genome sequencing and annotation.</title>
        <authorList>
            <consortium name="The Broad Institute Genomics Platform"/>
            <consortium name="The Broad Institute Genome Sequencing Center for Infectious Disease"/>
            <person name="Wu L."/>
            <person name="Ma J."/>
        </authorList>
    </citation>
    <scope>NUCLEOTIDE SEQUENCE [LARGE SCALE GENOMIC DNA]</scope>
    <source>
        <strain evidence="6 7">JCM 13595</strain>
    </source>
</reference>
<keyword evidence="1" id="KW-0436">Ligase</keyword>
<dbReference type="Pfam" id="PF13535">
    <property type="entry name" value="ATP-grasp_4"/>
    <property type="match status" value="1"/>
</dbReference>
<evidence type="ECO:0000313" key="6">
    <source>
        <dbReference type="EMBL" id="GAA2035013.1"/>
    </source>
</evidence>
<dbReference type="Gene3D" id="3.30.470.20">
    <property type="entry name" value="ATP-grasp fold, B domain"/>
    <property type="match status" value="1"/>
</dbReference>
<proteinExistence type="predicted"/>
<dbReference type="InterPro" id="IPR011761">
    <property type="entry name" value="ATP-grasp"/>
</dbReference>
<feature type="domain" description="ATP-grasp" evidence="5">
    <location>
        <begin position="104"/>
        <end position="320"/>
    </location>
</feature>
<dbReference type="RefSeq" id="WP_343957052.1">
    <property type="nucleotide sequence ID" value="NZ_BAAAMN010000022.1"/>
</dbReference>
<accession>A0ABN2UFD7</accession>
<name>A0ABN2UFD7_9MICC</name>